<organism evidence="1 2">
    <name type="scientific">Arctia plantaginis</name>
    <name type="common">Wood tiger moth</name>
    <name type="synonym">Phalaena plantaginis</name>
    <dbReference type="NCBI Taxonomy" id="874455"/>
    <lineage>
        <taxon>Eukaryota</taxon>
        <taxon>Metazoa</taxon>
        <taxon>Ecdysozoa</taxon>
        <taxon>Arthropoda</taxon>
        <taxon>Hexapoda</taxon>
        <taxon>Insecta</taxon>
        <taxon>Pterygota</taxon>
        <taxon>Neoptera</taxon>
        <taxon>Endopterygota</taxon>
        <taxon>Lepidoptera</taxon>
        <taxon>Glossata</taxon>
        <taxon>Ditrysia</taxon>
        <taxon>Noctuoidea</taxon>
        <taxon>Erebidae</taxon>
        <taxon>Arctiinae</taxon>
        <taxon>Arctia</taxon>
    </lineage>
</organism>
<proteinExistence type="predicted"/>
<accession>A0A8S1BI12</accession>
<name>A0A8S1BI12_ARCPL</name>
<dbReference type="Proteomes" id="UP000494256">
    <property type="component" value="Unassembled WGS sequence"/>
</dbReference>
<evidence type="ECO:0000313" key="2">
    <source>
        <dbReference type="Proteomes" id="UP000494256"/>
    </source>
</evidence>
<dbReference type="EMBL" id="CADEBD010000620">
    <property type="protein sequence ID" value="CAB3258203.1"/>
    <property type="molecule type" value="Genomic_DNA"/>
</dbReference>
<dbReference type="AlphaFoldDB" id="A0A8S1BI12"/>
<dbReference type="OrthoDB" id="191139at2759"/>
<gene>
    <name evidence="1" type="ORF">APLA_LOCUS16154</name>
</gene>
<reference evidence="1 2" key="1">
    <citation type="submission" date="2020-04" db="EMBL/GenBank/DDBJ databases">
        <authorList>
            <person name="Wallbank WR R."/>
            <person name="Pardo Diaz C."/>
            <person name="Kozak K."/>
            <person name="Martin S."/>
            <person name="Jiggins C."/>
            <person name="Moest M."/>
            <person name="Warren A I."/>
            <person name="Byers J.R.P. K."/>
            <person name="Montejo-Kovacevich G."/>
            <person name="Yen C E."/>
        </authorList>
    </citation>
    <scope>NUCLEOTIDE SEQUENCE [LARGE SCALE GENOMIC DNA]</scope>
</reference>
<evidence type="ECO:0000313" key="1">
    <source>
        <dbReference type="EMBL" id="CAB3258203.1"/>
    </source>
</evidence>
<protein>
    <submittedName>
        <fullName evidence="1">Uncharacterized protein</fullName>
    </submittedName>
</protein>
<comment type="caution">
    <text evidence="1">The sequence shown here is derived from an EMBL/GenBank/DDBJ whole genome shotgun (WGS) entry which is preliminary data.</text>
</comment>
<sequence>MPRLKYASVARVFVILGLFCLWLQIMLTASGGGMYRDGDTNPRNTDSSSLLVLPYYKEELMNANDTSEQVLALVPPELHKYLTIHPRNATANSTEKIYAKNLTEIKSAIRRYNDAQTIYNEDIFGPVTNDTIIIAIQVKIVPNLKTIFGTQVSIKTLL</sequence>